<evidence type="ECO:0000256" key="3">
    <source>
        <dbReference type="ARBA" id="ARBA00018091"/>
    </source>
</evidence>
<evidence type="ECO:0000256" key="2">
    <source>
        <dbReference type="ARBA" id="ARBA00007446"/>
    </source>
</evidence>
<dbReference type="KEGG" id="vg:24405068"/>
<feature type="compositionally biased region" description="Basic residues" evidence="7">
    <location>
        <begin position="1"/>
        <end position="11"/>
    </location>
</feature>
<protein>
    <recommendedName>
        <fullName evidence="3">Capsid protein</fullName>
    </recommendedName>
</protein>
<dbReference type="SUPFAM" id="SSF88633">
    <property type="entry name" value="Positive stranded ssRNA viruses"/>
    <property type="match status" value="1"/>
</dbReference>
<keyword evidence="6" id="KW-1142">T=3 icosahedral capsid protein</keyword>
<feature type="region of interest" description="Disordered" evidence="7">
    <location>
        <begin position="1"/>
        <end position="41"/>
    </location>
</feature>
<comment type="similarity">
    <text evidence="2">Belongs to the icosahedral plant coat protein family.</text>
</comment>
<organism evidence="9 10">
    <name type="scientific">Cymbidium chlorotic mosaic virus</name>
    <dbReference type="NCBI Taxonomy" id="1602124"/>
    <lineage>
        <taxon>Viruses</taxon>
        <taxon>Riboviria</taxon>
        <taxon>Orthornavirae</taxon>
        <taxon>Pisuviricota</taxon>
        <taxon>Pisoniviricetes</taxon>
        <taxon>Sobelivirales</taxon>
        <taxon>Solemoviridae</taxon>
        <taxon>Sobemovirus</taxon>
        <taxon>Sobemovirus CYCMV</taxon>
    </lineage>
</organism>
<dbReference type="PROSITE" id="PS00555">
    <property type="entry name" value="ICOSAH_VIR_COAT_S"/>
    <property type="match status" value="1"/>
</dbReference>
<evidence type="ECO:0000313" key="9">
    <source>
        <dbReference type="EMBL" id="BAR88086.1"/>
    </source>
</evidence>
<accession>A0A0G4DCT1</accession>
<dbReference type="OrthoDB" id="9667at10239"/>
<proteinExistence type="inferred from homology"/>
<evidence type="ECO:0000256" key="1">
    <source>
        <dbReference type="ARBA" id="ARBA00004328"/>
    </source>
</evidence>
<comment type="subcellular location">
    <subcellularLocation>
        <location evidence="1">Virion</location>
    </subcellularLocation>
</comment>
<evidence type="ECO:0000313" key="10">
    <source>
        <dbReference type="Proteomes" id="UP000204169"/>
    </source>
</evidence>
<dbReference type="GO" id="GO:0039617">
    <property type="term" value="C:T=3 icosahedral viral capsid"/>
    <property type="evidence" value="ECO:0007669"/>
    <property type="project" value="UniProtKB-KW"/>
</dbReference>
<dbReference type="GeneID" id="24405068"/>
<keyword evidence="4" id="KW-0167">Capsid protein</keyword>
<dbReference type="PRINTS" id="PR00233">
    <property type="entry name" value="ICOSAHEDRAL"/>
</dbReference>
<dbReference type="RefSeq" id="YP_009140474.1">
    <property type="nucleotide sequence ID" value="NC_027123.1"/>
</dbReference>
<dbReference type="EMBL" id="LC019764">
    <property type="protein sequence ID" value="BAR88086.1"/>
    <property type="molecule type" value="Genomic_RNA"/>
</dbReference>
<feature type="domain" description="Icosahedral viral capsid protein S" evidence="8">
    <location>
        <begin position="46"/>
        <end position="257"/>
    </location>
</feature>
<evidence type="ECO:0000256" key="6">
    <source>
        <dbReference type="ARBA" id="ARBA00023060"/>
    </source>
</evidence>
<dbReference type="Pfam" id="PF00729">
    <property type="entry name" value="Viral_coat"/>
    <property type="match status" value="1"/>
</dbReference>
<dbReference type="Proteomes" id="UP000204169">
    <property type="component" value="Segment"/>
</dbReference>
<evidence type="ECO:0000256" key="4">
    <source>
        <dbReference type="ARBA" id="ARBA00022561"/>
    </source>
</evidence>
<dbReference type="Gene3D" id="2.60.120.20">
    <property type="match status" value="1"/>
</dbReference>
<name>A0A0G4DCT1_9VIRU</name>
<evidence type="ECO:0000256" key="7">
    <source>
        <dbReference type="SAM" id="MobiDB-lite"/>
    </source>
</evidence>
<sequence length="262" mass="28332">MAKRKSRRRPAKVTEILVEAPTNQSRARRRSSMNPSTGLRLSRPVTMPAAAGIVFGKSVPRLRSEGVSTILTNCEVNLGVVVTTGATQVVRECAPFEVGQWLAGIAANFSKWRWLRLRFLYVPYCPTTLQGSLHMGFVYDDLDSNPTTVEAMSTLSGYTTSPLWNGAQCAPALSSVKSVVPTGSVCAVLDVTRLSKPWYPFLTAAGYTDVTETTTALGNMYSPGKLVILTIDGSSSTAVGCGRLYAQYEIELIEPIASSLNR</sequence>
<dbReference type="InterPro" id="IPR000937">
    <property type="entry name" value="Capsid_prot_S-dom_vir"/>
</dbReference>
<evidence type="ECO:0000259" key="8">
    <source>
        <dbReference type="Pfam" id="PF00729"/>
    </source>
</evidence>
<keyword evidence="5" id="KW-0946">Virion</keyword>
<keyword evidence="10" id="KW-1185">Reference proteome</keyword>
<dbReference type="GO" id="GO:0005198">
    <property type="term" value="F:structural molecule activity"/>
    <property type="evidence" value="ECO:0007669"/>
    <property type="project" value="InterPro"/>
</dbReference>
<reference evidence="9 10" key="1">
    <citation type="journal article" date="2015" name="Arch. Virol.">
        <title>Cymbidium chlorotic mosaic virus, a new sobemovirus isolated from a spring orchid (Cymbidium goeringii) in Japan.</title>
        <authorList>
            <person name="Kondo H."/>
            <person name="Takemoto S."/>
            <person name="Maruyama K."/>
            <person name="Chiba S."/>
            <person name="Andika I.B."/>
            <person name="Suzuki N."/>
        </authorList>
    </citation>
    <scope>NUCLEOTIDE SEQUENCE [LARGE SCALE GENOMIC DNA]</scope>
    <source>
        <strain evidence="9">Cym92-20</strain>
    </source>
</reference>
<evidence type="ECO:0000256" key="5">
    <source>
        <dbReference type="ARBA" id="ARBA00022844"/>
    </source>
</evidence>
<dbReference type="InterPro" id="IPR029053">
    <property type="entry name" value="Viral_coat"/>
</dbReference>